<dbReference type="GO" id="GO:0005634">
    <property type="term" value="C:nucleus"/>
    <property type="evidence" value="ECO:0007669"/>
    <property type="project" value="TreeGrafter"/>
</dbReference>
<protein>
    <submittedName>
        <fullName evidence="6">Kinase-like protein</fullName>
    </submittedName>
</protein>
<dbReference type="InterPro" id="IPR017441">
    <property type="entry name" value="Protein_kinase_ATP_BS"/>
</dbReference>
<evidence type="ECO:0000313" key="6">
    <source>
        <dbReference type="EMBL" id="ORY44624.1"/>
    </source>
</evidence>
<dbReference type="GO" id="GO:0035556">
    <property type="term" value="P:intracellular signal transduction"/>
    <property type="evidence" value="ECO:0007669"/>
    <property type="project" value="TreeGrafter"/>
</dbReference>
<dbReference type="EMBL" id="MCOG01000113">
    <property type="protein sequence ID" value="ORY44624.1"/>
    <property type="molecule type" value="Genomic_DNA"/>
</dbReference>
<keyword evidence="2 3" id="KW-0067">ATP-binding</keyword>
<dbReference type="Gene3D" id="1.10.510.10">
    <property type="entry name" value="Transferase(Phosphotransferase) domain 1"/>
    <property type="match status" value="1"/>
</dbReference>
<dbReference type="PROSITE" id="PS50011">
    <property type="entry name" value="PROTEIN_KINASE_DOM"/>
    <property type="match status" value="1"/>
</dbReference>
<dbReference type="Proteomes" id="UP000193920">
    <property type="component" value="Unassembled WGS sequence"/>
</dbReference>
<dbReference type="STRING" id="1754190.A0A1Y2CCS1"/>
<feature type="domain" description="Protein kinase" evidence="5">
    <location>
        <begin position="207"/>
        <end position="492"/>
    </location>
</feature>
<dbReference type="SUPFAM" id="SSF56112">
    <property type="entry name" value="Protein kinase-like (PK-like)"/>
    <property type="match status" value="1"/>
</dbReference>
<sequence>MAMGCKYYSYFSSRTPFDDVQIILNKINFEKSISKSYQEKMKYQNLYSASKTSKISNQNDFCTVGDHKENDFNFAQYQGQIQLKKVNAFHIQQQQEKYLEYLFAKEKNLTMKNQNSNNINEWLFTKFNNNYSEVYCKMFPNVNKNQSQDNKILKHAYLEEDDKKKTKSLKKTTQQFVYPYLNEKLKRCNSFKYMYNHKFNAEFLSKYELIDELGSGGFGFVLLAKEIESQKNVAVKFIFKNKVPRSAWVPDEKEGFIPMECFIMKQIDHPNIVKYLGSYSDSKLFYIVMELHGNTWATDDESINNNTNGGQVEYQNSMDLFECIESRAMRFTEKQAKYIFKQIFEAVCYLYNHGIVHRDLKDENILIDKQFNIKLADFGAASYIRNYHKNNAYFVNNFLGTLAYAPPEVLKGEQFGTIAQEVFSLGSILYLLIFGEIPFRSPEETLFSNNIYMNAPKNVSCSQEILNLIEWMLQKRPEDRPSLNSILNHPWMKSKTI</sequence>
<keyword evidence="7" id="KW-1185">Reference proteome</keyword>
<reference evidence="6 7" key="1">
    <citation type="submission" date="2016-08" db="EMBL/GenBank/DDBJ databases">
        <title>A Parts List for Fungal Cellulosomes Revealed by Comparative Genomics.</title>
        <authorList>
            <consortium name="DOE Joint Genome Institute"/>
            <person name="Haitjema C.H."/>
            <person name="Gilmore S.P."/>
            <person name="Henske J.K."/>
            <person name="Solomon K.V."/>
            <person name="De Groot R."/>
            <person name="Kuo A."/>
            <person name="Mondo S.J."/>
            <person name="Salamov A.A."/>
            <person name="Labutti K."/>
            <person name="Zhao Z."/>
            <person name="Chiniquy J."/>
            <person name="Barry K."/>
            <person name="Brewer H.M."/>
            <person name="Purvine S.O."/>
            <person name="Wright A.T."/>
            <person name="Boxma B."/>
            <person name="Van Alen T."/>
            <person name="Hackstein J.H."/>
            <person name="Baker S.E."/>
            <person name="Grigoriev I.V."/>
            <person name="O'Malley M.A."/>
        </authorList>
    </citation>
    <scope>NUCLEOTIDE SEQUENCE [LARGE SCALE GENOMIC DNA]</scope>
    <source>
        <strain evidence="6 7">G1</strain>
    </source>
</reference>
<dbReference type="Gene3D" id="3.30.200.20">
    <property type="entry name" value="Phosphorylase Kinase, domain 1"/>
    <property type="match status" value="1"/>
</dbReference>
<dbReference type="InterPro" id="IPR011009">
    <property type="entry name" value="Kinase-like_dom_sf"/>
</dbReference>
<dbReference type="PANTHER" id="PTHR24346:SF72">
    <property type="entry name" value="CAMK PROTEIN KINASE"/>
    <property type="match status" value="1"/>
</dbReference>
<keyword evidence="4" id="KW-0723">Serine/threonine-protein kinase</keyword>
<organism evidence="6 7">
    <name type="scientific">Neocallimastix californiae</name>
    <dbReference type="NCBI Taxonomy" id="1754190"/>
    <lineage>
        <taxon>Eukaryota</taxon>
        <taxon>Fungi</taxon>
        <taxon>Fungi incertae sedis</taxon>
        <taxon>Chytridiomycota</taxon>
        <taxon>Chytridiomycota incertae sedis</taxon>
        <taxon>Neocallimastigomycetes</taxon>
        <taxon>Neocallimastigales</taxon>
        <taxon>Neocallimastigaceae</taxon>
        <taxon>Neocallimastix</taxon>
    </lineage>
</organism>
<evidence type="ECO:0000259" key="5">
    <source>
        <dbReference type="PROSITE" id="PS50011"/>
    </source>
</evidence>
<dbReference type="GO" id="GO:0004674">
    <property type="term" value="F:protein serine/threonine kinase activity"/>
    <property type="evidence" value="ECO:0007669"/>
    <property type="project" value="UniProtKB-KW"/>
</dbReference>
<comment type="caution">
    <text evidence="6">The sequence shown here is derived from an EMBL/GenBank/DDBJ whole genome shotgun (WGS) entry which is preliminary data.</text>
</comment>
<dbReference type="InterPro" id="IPR008271">
    <property type="entry name" value="Ser/Thr_kinase_AS"/>
</dbReference>
<feature type="binding site" evidence="3">
    <location>
        <position position="240"/>
    </location>
    <ligand>
        <name>ATP</name>
        <dbReference type="ChEBI" id="CHEBI:30616"/>
    </ligand>
</feature>
<name>A0A1Y2CCS1_9FUNG</name>
<evidence type="ECO:0000256" key="2">
    <source>
        <dbReference type="ARBA" id="ARBA00022840"/>
    </source>
</evidence>
<evidence type="ECO:0000313" key="7">
    <source>
        <dbReference type="Proteomes" id="UP000193920"/>
    </source>
</evidence>
<comment type="similarity">
    <text evidence="4">Belongs to the protein kinase superfamily.</text>
</comment>
<keyword evidence="6" id="KW-0418">Kinase</keyword>
<dbReference type="SMART" id="SM00220">
    <property type="entry name" value="S_TKc"/>
    <property type="match status" value="1"/>
</dbReference>
<dbReference type="AlphaFoldDB" id="A0A1Y2CCS1"/>
<dbReference type="InterPro" id="IPR000719">
    <property type="entry name" value="Prot_kinase_dom"/>
</dbReference>
<evidence type="ECO:0000256" key="3">
    <source>
        <dbReference type="PROSITE-ProRule" id="PRU10141"/>
    </source>
</evidence>
<dbReference type="GO" id="GO:0045719">
    <property type="term" value="P:negative regulation of glycogen biosynthetic process"/>
    <property type="evidence" value="ECO:0007669"/>
    <property type="project" value="TreeGrafter"/>
</dbReference>
<dbReference type="PANTHER" id="PTHR24346">
    <property type="entry name" value="MAP/MICROTUBULE AFFINITY-REGULATING KINASE"/>
    <property type="match status" value="1"/>
</dbReference>
<dbReference type="PROSITE" id="PS00107">
    <property type="entry name" value="PROTEIN_KINASE_ATP"/>
    <property type="match status" value="1"/>
</dbReference>
<keyword evidence="6" id="KW-0808">Transferase</keyword>
<gene>
    <name evidence="6" type="ORF">LY90DRAFT_703645</name>
</gene>
<keyword evidence="1 3" id="KW-0547">Nucleotide-binding</keyword>
<dbReference type="GO" id="GO:0005829">
    <property type="term" value="C:cytosol"/>
    <property type="evidence" value="ECO:0007669"/>
    <property type="project" value="TreeGrafter"/>
</dbReference>
<dbReference type="PROSITE" id="PS00108">
    <property type="entry name" value="PROTEIN_KINASE_ST"/>
    <property type="match status" value="1"/>
</dbReference>
<evidence type="ECO:0000256" key="4">
    <source>
        <dbReference type="RuleBase" id="RU000304"/>
    </source>
</evidence>
<dbReference type="GO" id="GO:0005524">
    <property type="term" value="F:ATP binding"/>
    <property type="evidence" value="ECO:0007669"/>
    <property type="project" value="UniProtKB-UniRule"/>
</dbReference>
<accession>A0A1Y2CCS1</accession>
<dbReference type="FunFam" id="3.30.200.20:FF:000314">
    <property type="entry name" value="Serine/threonine protein kinase"/>
    <property type="match status" value="1"/>
</dbReference>
<proteinExistence type="inferred from homology"/>
<evidence type="ECO:0000256" key="1">
    <source>
        <dbReference type="ARBA" id="ARBA00022741"/>
    </source>
</evidence>
<dbReference type="Pfam" id="PF00069">
    <property type="entry name" value="Pkinase"/>
    <property type="match status" value="1"/>
</dbReference>
<dbReference type="OrthoDB" id="10252171at2759"/>